<keyword evidence="3" id="KW-1185">Reference proteome</keyword>
<gene>
    <name evidence="2" type="ORF">D0T12_15405</name>
</gene>
<feature type="compositionally biased region" description="Polar residues" evidence="1">
    <location>
        <begin position="119"/>
        <end position="135"/>
    </location>
</feature>
<proteinExistence type="predicted"/>
<dbReference type="OrthoDB" id="3472857at2"/>
<protein>
    <submittedName>
        <fullName evidence="2">Uncharacterized protein</fullName>
    </submittedName>
</protein>
<name>A0A372GHQ1_9ACTN</name>
<evidence type="ECO:0000313" key="3">
    <source>
        <dbReference type="Proteomes" id="UP000262882"/>
    </source>
</evidence>
<dbReference type="EMBL" id="QVNQ01000004">
    <property type="protein sequence ID" value="RFS84895.1"/>
    <property type="molecule type" value="Genomic_DNA"/>
</dbReference>
<organism evidence="2 3">
    <name type="scientific">Actinomadura spongiicola</name>
    <dbReference type="NCBI Taxonomy" id="2303421"/>
    <lineage>
        <taxon>Bacteria</taxon>
        <taxon>Bacillati</taxon>
        <taxon>Actinomycetota</taxon>
        <taxon>Actinomycetes</taxon>
        <taxon>Streptosporangiales</taxon>
        <taxon>Thermomonosporaceae</taxon>
        <taxon>Actinomadura</taxon>
    </lineage>
</organism>
<dbReference type="RefSeq" id="WP_117400234.1">
    <property type="nucleotide sequence ID" value="NZ_QVNQ01000004.1"/>
</dbReference>
<evidence type="ECO:0000256" key="1">
    <source>
        <dbReference type="SAM" id="MobiDB-lite"/>
    </source>
</evidence>
<accession>A0A372GHQ1</accession>
<sequence>MTGTEWVAETAVGFLVRRLRRADSEAERALDAGMDAVHDLIVARLGADPAVTLLAEQAMVGPVSDRTVRRVTDAVAEEADTDPDFAERLRWLVEDLQRDERAVTASGERSVAIGGDNSGVVSTGDDATNVSQRATASGDARVYQAGRDQTFNDR</sequence>
<evidence type="ECO:0000313" key="2">
    <source>
        <dbReference type="EMBL" id="RFS84895.1"/>
    </source>
</evidence>
<reference evidence="2 3" key="1">
    <citation type="submission" date="2018-08" db="EMBL/GenBank/DDBJ databases">
        <title>Actinomadura spongicola sp. nov., isolated from marine sponge Leucetta chagosensis.</title>
        <authorList>
            <person name="Li L."/>
            <person name="Lin H.W."/>
        </authorList>
    </citation>
    <scope>NUCLEOTIDE SEQUENCE [LARGE SCALE GENOMIC DNA]</scope>
    <source>
        <strain evidence="2 3">LHW52907</strain>
    </source>
</reference>
<comment type="caution">
    <text evidence="2">The sequence shown here is derived from an EMBL/GenBank/DDBJ whole genome shotgun (WGS) entry which is preliminary data.</text>
</comment>
<dbReference type="Proteomes" id="UP000262882">
    <property type="component" value="Unassembled WGS sequence"/>
</dbReference>
<dbReference type="AlphaFoldDB" id="A0A372GHQ1"/>
<feature type="region of interest" description="Disordered" evidence="1">
    <location>
        <begin position="103"/>
        <end position="154"/>
    </location>
</feature>